<dbReference type="RefSeq" id="WP_183617092.1">
    <property type="nucleotide sequence ID" value="NZ_JACIDY010000004.1"/>
</dbReference>
<dbReference type="InterPro" id="IPR020904">
    <property type="entry name" value="Sc_DH/Rdtase_CS"/>
</dbReference>
<dbReference type="PRINTS" id="PR00080">
    <property type="entry name" value="SDRFAMILY"/>
</dbReference>
<dbReference type="FunFam" id="3.40.50.720:FF:000084">
    <property type="entry name" value="Short-chain dehydrogenase reductase"/>
    <property type="match status" value="1"/>
</dbReference>
<dbReference type="AlphaFoldDB" id="A0A7W6FYY2"/>
<comment type="similarity">
    <text evidence="1">Belongs to the short-chain dehydrogenases/reductases (SDR) family.</text>
</comment>
<dbReference type="Gene3D" id="3.40.50.720">
    <property type="entry name" value="NAD(P)-binding Rossmann-like Domain"/>
    <property type="match status" value="1"/>
</dbReference>
<dbReference type="PANTHER" id="PTHR42760">
    <property type="entry name" value="SHORT-CHAIN DEHYDROGENASES/REDUCTASES FAMILY MEMBER"/>
    <property type="match status" value="1"/>
</dbReference>
<gene>
    <name evidence="2" type="ORF">GGR39_002157</name>
</gene>
<dbReference type="Proteomes" id="UP000561459">
    <property type="component" value="Unassembled WGS sequence"/>
</dbReference>
<dbReference type="PRINTS" id="PR00081">
    <property type="entry name" value="GDHRDH"/>
</dbReference>
<dbReference type="Pfam" id="PF13561">
    <property type="entry name" value="adh_short_C2"/>
    <property type="match status" value="1"/>
</dbReference>
<sequence length="266" mass="28175">MGRLEGKIVIITGSTEGIGEATAHKFAKEGAAGILIVGRNEKRAHEVAEAVNKAGGNAYPCRTDVSKEADVENMVRTAVERWGRLDVLINNAAKTSTHGDVAVADTNLQEWQSAFDVNTFGAMLCCKYAVPAMINSGGGSIVHSSSGIGQVGGDEWPAYACSKAALVRLSEHVAVAYGRQGIRSNAVVIGLIETSAIDQMPPPFRSVMERNHLLGRLGQPDEIANVMAFLASDDASFVTGATIAADCGYLAHHPHMSEVRQLMESL</sequence>
<protein>
    <submittedName>
        <fullName evidence="2">NAD(P)-dependent dehydrogenase (Short-subunit alcohol dehydrogenase family)</fullName>
    </submittedName>
</protein>
<comment type="caution">
    <text evidence="2">The sequence shown here is derived from an EMBL/GenBank/DDBJ whole genome shotgun (WGS) entry which is preliminary data.</text>
</comment>
<name>A0A7W6FYY2_9SPHN</name>
<accession>A0A7W6FYY2</accession>
<organism evidence="2 3">
    <name type="scientific">Novosphingobium fluoreni</name>
    <dbReference type="NCBI Taxonomy" id="1391222"/>
    <lineage>
        <taxon>Bacteria</taxon>
        <taxon>Pseudomonadati</taxon>
        <taxon>Pseudomonadota</taxon>
        <taxon>Alphaproteobacteria</taxon>
        <taxon>Sphingomonadales</taxon>
        <taxon>Sphingomonadaceae</taxon>
        <taxon>Novosphingobium</taxon>
    </lineage>
</organism>
<evidence type="ECO:0000313" key="2">
    <source>
        <dbReference type="EMBL" id="MBB3940500.1"/>
    </source>
</evidence>
<keyword evidence="3" id="KW-1185">Reference proteome</keyword>
<dbReference type="GO" id="GO:0016616">
    <property type="term" value="F:oxidoreductase activity, acting on the CH-OH group of donors, NAD or NADP as acceptor"/>
    <property type="evidence" value="ECO:0007669"/>
    <property type="project" value="TreeGrafter"/>
</dbReference>
<dbReference type="PROSITE" id="PS00061">
    <property type="entry name" value="ADH_SHORT"/>
    <property type="match status" value="1"/>
</dbReference>
<dbReference type="EMBL" id="JACIDY010000004">
    <property type="protein sequence ID" value="MBB3940500.1"/>
    <property type="molecule type" value="Genomic_DNA"/>
</dbReference>
<dbReference type="InterPro" id="IPR036291">
    <property type="entry name" value="NAD(P)-bd_dom_sf"/>
</dbReference>
<evidence type="ECO:0000313" key="3">
    <source>
        <dbReference type="Proteomes" id="UP000561459"/>
    </source>
</evidence>
<proteinExistence type="inferred from homology"/>
<dbReference type="CDD" id="cd05233">
    <property type="entry name" value="SDR_c"/>
    <property type="match status" value="1"/>
</dbReference>
<reference evidence="2 3" key="1">
    <citation type="submission" date="2020-08" db="EMBL/GenBank/DDBJ databases">
        <title>Genomic Encyclopedia of Type Strains, Phase IV (KMG-IV): sequencing the most valuable type-strain genomes for metagenomic binning, comparative biology and taxonomic classification.</title>
        <authorList>
            <person name="Goeker M."/>
        </authorList>
    </citation>
    <scope>NUCLEOTIDE SEQUENCE [LARGE SCALE GENOMIC DNA]</scope>
    <source>
        <strain evidence="2 3">DSM 27568</strain>
    </source>
</reference>
<dbReference type="InterPro" id="IPR002347">
    <property type="entry name" value="SDR_fam"/>
</dbReference>
<evidence type="ECO:0000256" key="1">
    <source>
        <dbReference type="ARBA" id="ARBA00006484"/>
    </source>
</evidence>
<dbReference type="SUPFAM" id="SSF51735">
    <property type="entry name" value="NAD(P)-binding Rossmann-fold domains"/>
    <property type="match status" value="1"/>
</dbReference>